<evidence type="ECO:0000256" key="1">
    <source>
        <dbReference type="SAM" id="MobiDB-lite"/>
    </source>
</evidence>
<name>A0AB34J5J5_PRYPA</name>
<dbReference type="Gene3D" id="3.60.21.10">
    <property type="match status" value="1"/>
</dbReference>
<dbReference type="EMBL" id="JBGBPQ010000013">
    <property type="protein sequence ID" value="KAL1511940.1"/>
    <property type="molecule type" value="Genomic_DNA"/>
</dbReference>
<accession>A0AB34J5J5</accession>
<evidence type="ECO:0000313" key="4">
    <source>
        <dbReference type="Proteomes" id="UP001515480"/>
    </source>
</evidence>
<organism evidence="3 4">
    <name type="scientific">Prymnesium parvum</name>
    <name type="common">Toxic golden alga</name>
    <dbReference type="NCBI Taxonomy" id="97485"/>
    <lineage>
        <taxon>Eukaryota</taxon>
        <taxon>Haptista</taxon>
        <taxon>Haptophyta</taxon>
        <taxon>Prymnesiophyceae</taxon>
        <taxon>Prymnesiales</taxon>
        <taxon>Prymnesiaceae</taxon>
        <taxon>Prymnesium</taxon>
    </lineage>
</organism>
<dbReference type="InterPro" id="IPR004843">
    <property type="entry name" value="Calcineurin-like_PHP"/>
</dbReference>
<comment type="caution">
    <text evidence="3">The sequence shown here is derived from an EMBL/GenBank/DDBJ whole genome shotgun (WGS) entry which is preliminary data.</text>
</comment>
<dbReference type="InterPro" id="IPR029052">
    <property type="entry name" value="Metallo-depent_PP-like"/>
</dbReference>
<evidence type="ECO:0000313" key="3">
    <source>
        <dbReference type="EMBL" id="KAL1511940.1"/>
    </source>
</evidence>
<dbReference type="Proteomes" id="UP001515480">
    <property type="component" value="Unassembled WGS sequence"/>
</dbReference>
<dbReference type="Pfam" id="PF00149">
    <property type="entry name" value="Metallophos"/>
    <property type="match status" value="1"/>
</dbReference>
<dbReference type="AlphaFoldDB" id="A0AB34J5J5"/>
<dbReference type="SUPFAM" id="SSF56300">
    <property type="entry name" value="Metallo-dependent phosphatases"/>
    <property type="match status" value="1"/>
</dbReference>
<keyword evidence="4" id="KW-1185">Reference proteome</keyword>
<reference evidence="3 4" key="1">
    <citation type="journal article" date="2024" name="Science">
        <title>Giant polyketide synthase enzymes in the biosynthesis of giant marine polyether toxins.</title>
        <authorList>
            <person name="Fallon T.R."/>
            <person name="Shende V.V."/>
            <person name="Wierzbicki I.H."/>
            <person name="Pendleton A.L."/>
            <person name="Watervoot N.F."/>
            <person name="Auber R.P."/>
            <person name="Gonzalez D.J."/>
            <person name="Wisecaver J.H."/>
            <person name="Moore B.S."/>
        </authorList>
    </citation>
    <scope>NUCLEOTIDE SEQUENCE [LARGE SCALE GENOMIC DNA]</scope>
    <source>
        <strain evidence="3 4">12B1</strain>
    </source>
</reference>
<dbReference type="PANTHER" id="PTHR43143">
    <property type="entry name" value="METALLOPHOSPHOESTERASE, CALCINEURIN SUPERFAMILY"/>
    <property type="match status" value="1"/>
</dbReference>
<proteinExistence type="predicted"/>
<dbReference type="InterPro" id="IPR051918">
    <property type="entry name" value="STPP_CPPED1"/>
</dbReference>
<gene>
    <name evidence="3" type="ORF">AB1Y20_005220</name>
</gene>
<feature type="compositionally biased region" description="Pro residues" evidence="1">
    <location>
        <begin position="27"/>
        <end position="48"/>
    </location>
</feature>
<protein>
    <recommendedName>
        <fullName evidence="2">Calcineurin-like phosphoesterase domain-containing protein</fullName>
    </recommendedName>
</protein>
<feature type="domain" description="Calcineurin-like phosphoesterase" evidence="2">
    <location>
        <begin position="287"/>
        <end position="502"/>
    </location>
</feature>
<sequence length="631" mass="71231">MRGLLVCASVGCSLLIIRVLHRRWMQKPPPPPPTPPVPAPISESPPPFEDQISTEFSFAAGTKSDPTRATQGRWSRFRARVSSERRLKISPAIIQMLEACEVIEEEGEDSEVLEAMAEAWHTSSDHVAKAAEARAWVCDVSRMEPDKVPIVALSHWVRYRDFVDRSIVGRTDLWHVFAYRRLLGLPKSFGLHGIRGGDVADLISCLADRRLLGRTQLPRPATAEHPVTEQASNAVEAGSVEEALQDWLRAAEAAYNDRFLMAVERHYRGLTVKEEGRWKGEYYFVQLADPQVGMLHYDREWNEELTMLRLAVHKVNALHPRFLVVSGDLINAFPTKDPQERLFPTPFLPPPLHVAARQVASIKEALMEVDPSIPVVLQPGNHDIGQSPTAEDVTRYRSRFGDDYFSFWAGGVFYVAINSQYYCDDTHTKELRRAQDEWIEEQFTRAAKGAVHVVVLSHVPPFVGSEDEERGWSNWNMDARHRVLKLAEQAGVRLWLCGHFHGNAIAKSRGGVEVVVTSSCGGIINWTQDSAYIACQRFPDFSKVVADPPVIADAHHSGLRVVRVQEHKVVHRWLTLDEVPQSLEDVFNDELRADHRKPRLTLAQAMGLSMPSRWHLETSSALEKRRSFSSD</sequence>
<feature type="region of interest" description="Disordered" evidence="1">
    <location>
        <begin position="25"/>
        <end position="48"/>
    </location>
</feature>
<evidence type="ECO:0000259" key="2">
    <source>
        <dbReference type="Pfam" id="PF00149"/>
    </source>
</evidence>
<dbReference type="GO" id="GO:0016787">
    <property type="term" value="F:hydrolase activity"/>
    <property type="evidence" value="ECO:0007669"/>
    <property type="project" value="InterPro"/>
</dbReference>
<dbReference type="PANTHER" id="PTHR43143:SF1">
    <property type="entry name" value="SERINE_THREONINE-PROTEIN PHOSPHATASE CPPED1"/>
    <property type="match status" value="1"/>
</dbReference>